<dbReference type="GO" id="GO:0007224">
    <property type="term" value="P:smoothened signaling pathway"/>
    <property type="evidence" value="ECO:0007669"/>
    <property type="project" value="TreeGrafter"/>
</dbReference>
<keyword evidence="5" id="KW-0325">Glycoprotein</keyword>
<comment type="subcellular location">
    <subcellularLocation>
        <location evidence="1">Membrane</location>
        <topology evidence="1">Multi-pass membrane protein</topology>
    </subcellularLocation>
</comment>
<dbReference type="HOGENOM" id="CLU_004076_0_1_1"/>
<dbReference type="PANTHER" id="PTHR45951:SF8">
    <property type="entry name" value="CHE-14 PROTEIN"/>
    <property type="match status" value="1"/>
</dbReference>
<reference evidence="9" key="1">
    <citation type="submission" date="2007-07" db="EMBL/GenBank/DDBJ databases">
        <title>PCAP assembly of the Caenorhabditis remanei genome.</title>
        <authorList>
            <consortium name="The Caenorhabditis remanei Sequencing Consortium"/>
            <person name="Wilson R.K."/>
        </authorList>
    </citation>
    <scope>NUCLEOTIDE SEQUENCE [LARGE SCALE GENOMIC DNA]</scope>
    <source>
        <strain evidence="9">PB4641</strain>
    </source>
</reference>
<dbReference type="FunCoup" id="E3LMK3">
    <property type="interactions" value="150"/>
</dbReference>
<dbReference type="PROSITE" id="PS50156">
    <property type="entry name" value="SSD"/>
    <property type="match status" value="1"/>
</dbReference>
<dbReference type="AlphaFoldDB" id="E3LMK3"/>
<protein>
    <submittedName>
        <fullName evidence="9">CRE-CHE-14 protein</fullName>
    </submittedName>
</protein>
<name>E3LMK3_CAERE</name>
<feature type="transmembrane region" description="Helical" evidence="7">
    <location>
        <begin position="845"/>
        <end position="863"/>
    </location>
</feature>
<evidence type="ECO:0000256" key="4">
    <source>
        <dbReference type="ARBA" id="ARBA00023136"/>
    </source>
</evidence>
<dbReference type="InterPro" id="IPR000731">
    <property type="entry name" value="SSD"/>
</dbReference>
<evidence type="ECO:0000256" key="2">
    <source>
        <dbReference type="ARBA" id="ARBA00022692"/>
    </source>
</evidence>
<keyword evidence="3 7" id="KW-1133">Transmembrane helix</keyword>
<comment type="similarity">
    <text evidence="6">Belongs to the dispatched family.</text>
</comment>
<dbReference type="PANTHER" id="PTHR45951">
    <property type="entry name" value="PROTEIN DISPATCHED-RELATED"/>
    <property type="match status" value="1"/>
</dbReference>
<evidence type="ECO:0000256" key="3">
    <source>
        <dbReference type="ARBA" id="ARBA00022989"/>
    </source>
</evidence>
<dbReference type="OrthoDB" id="193905at2759"/>
<feature type="transmembrane region" description="Helical" evidence="7">
    <location>
        <begin position="417"/>
        <end position="434"/>
    </location>
</feature>
<feature type="transmembrane region" description="Helical" evidence="7">
    <location>
        <begin position="869"/>
        <end position="893"/>
    </location>
</feature>
<proteinExistence type="inferred from homology"/>
<dbReference type="Gene3D" id="1.20.1640.10">
    <property type="entry name" value="Multidrug efflux transporter AcrB transmembrane domain"/>
    <property type="match status" value="2"/>
</dbReference>
<feature type="transmembrane region" description="Helical" evidence="7">
    <location>
        <begin position="749"/>
        <end position="770"/>
    </location>
</feature>
<evidence type="ECO:0000259" key="8">
    <source>
        <dbReference type="PROSITE" id="PS50156"/>
    </source>
</evidence>
<feature type="transmembrane region" description="Helical" evidence="7">
    <location>
        <begin position="515"/>
        <end position="534"/>
    </location>
</feature>
<evidence type="ECO:0000313" key="9">
    <source>
        <dbReference type="EMBL" id="EFP03316.1"/>
    </source>
</evidence>
<feature type="transmembrane region" description="Helical" evidence="7">
    <location>
        <begin position="318"/>
        <end position="342"/>
    </location>
</feature>
<dbReference type="GO" id="GO:0016324">
    <property type="term" value="C:apical plasma membrane"/>
    <property type="evidence" value="ECO:0007669"/>
    <property type="project" value="EnsemblMetazoa"/>
</dbReference>
<evidence type="ECO:0000256" key="1">
    <source>
        <dbReference type="ARBA" id="ARBA00004141"/>
    </source>
</evidence>
<feature type="transmembrane region" description="Helical" evidence="7">
    <location>
        <begin position="18"/>
        <end position="39"/>
    </location>
</feature>
<organism evidence="10">
    <name type="scientific">Caenorhabditis remanei</name>
    <name type="common">Caenorhabditis vulgaris</name>
    <dbReference type="NCBI Taxonomy" id="31234"/>
    <lineage>
        <taxon>Eukaryota</taxon>
        <taxon>Metazoa</taxon>
        <taxon>Ecdysozoa</taxon>
        <taxon>Nematoda</taxon>
        <taxon>Chromadorea</taxon>
        <taxon>Rhabditida</taxon>
        <taxon>Rhabditina</taxon>
        <taxon>Rhabditomorpha</taxon>
        <taxon>Rhabditoidea</taxon>
        <taxon>Rhabditidae</taxon>
        <taxon>Peloderinae</taxon>
        <taxon>Caenorhabditis</taxon>
    </lineage>
</organism>
<dbReference type="FunFam" id="1.20.1640.10:FF:000050">
    <property type="entry name" value="Protein CBR-CHE-14"/>
    <property type="match status" value="1"/>
</dbReference>
<evidence type="ECO:0000313" key="10">
    <source>
        <dbReference type="Proteomes" id="UP000008281"/>
    </source>
</evidence>
<dbReference type="InterPro" id="IPR052081">
    <property type="entry name" value="Dispatched_Hh_regulator"/>
</dbReference>
<dbReference type="OMA" id="MPVTIVW"/>
<feature type="transmembrane region" description="Helical" evidence="7">
    <location>
        <begin position="806"/>
        <end position="825"/>
    </location>
</feature>
<feature type="transmembrane region" description="Helical" evidence="7">
    <location>
        <begin position="777"/>
        <end position="800"/>
    </location>
</feature>
<dbReference type="InParanoid" id="E3LMK3"/>
<feature type="transmembrane region" description="Helical" evidence="7">
    <location>
        <begin position="348"/>
        <end position="370"/>
    </location>
</feature>
<evidence type="ECO:0000256" key="5">
    <source>
        <dbReference type="ARBA" id="ARBA00023180"/>
    </source>
</evidence>
<feature type="domain" description="SSD" evidence="8">
    <location>
        <begin position="350"/>
        <end position="477"/>
    </location>
</feature>
<feature type="transmembrane region" description="Helical" evidence="7">
    <location>
        <begin position="446"/>
        <end position="470"/>
    </location>
</feature>
<dbReference type="eggNOG" id="KOG3664">
    <property type="taxonomic scope" value="Eukaryota"/>
</dbReference>
<sequence>MIERVGRLYSRSLYRHPVLFLIVPLLITTVIPFGLLWLFPIRLSQNAEIGFDTKDTVLSGPRLAWARIQPSLMFSNRIAFSNPRPIDTDVQQPSVQPVNKRVRRSWADNLLSAINQVACYDSPIPLMDHLSQIVLEVPNYDAIFDLKFLNKLCQMQSNISKPLSRFDAFTPYRNIWSVANMFACISPNLRVNCTQLDESDLKIVRKTIDNCWKYRTPIFECRNEKCQGQCSTCREVPEECSSQIMHDLFYRLLPKNRDETPFLVNTFLPVFTLTGYITQNIPVDVILYDALELSVIDYTKKSGLELKGLLMDVKRDRLLAAALRDSILALLAAGLVMIVVAVHSQSLLYAFVVILLLALSVVGALGVYSLFTDEFPLLNLVTFVLLIAIGSDDAFLLKSNFPNHLNEETFHSFLTHTSFTMFLTCFSTVVPFFINITSNVIVFRRVYPLFCFGLFAGVTVIFNYFMVVSFLPAFLLIQHRHLDCFTGFKFPYRSVFSHLLYVLLPHVLVQGRYVLMALLSIVAIGGAAITYQGLHLPEYNPLQLFTSDNLHEWYDNNAERNFEFVSAKIALPLTSRLVWGVEPVYSLSTFRANATSPLKSDPFFSLKTARDVHKIARSLEKARQLPFVNHQAKFWPERFLDWSDKYPCARGFLCCNMSNPLFSDSYLDFCLRNSTSFLATSYNDTPIFDNQTFAFVGYTAMLPTTLKYNHRFSKLTKSFEMLEMTKPDGGWWAPEWWLMSTWFDLLSSIVQDCLSSVVGSLIFVAIFAFIQLKFQAIAAVVTIAGVIFTSSAIVTLLGWVLGVLEAVILVLVVGLSFDYTLHYGAALPDLGCAEHRIREATSKGVGPVTLAAFTSFLAGASMLPALTHAFYQVGVFLVVISWTSWTFSTFFYLPMLSLTLPRQSGICPYCEKTNLMHLSPRR</sequence>
<evidence type="ECO:0000256" key="6">
    <source>
        <dbReference type="ARBA" id="ARBA00038046"/>
    </source>
</evidence>
<gene>
    <name evidence="9" type="primary">Cre-che-14</name>
    <name evidence="9" type="ORF">CRE_28147</name>
</gene>
<dbReference type="SUPFAM" id="SSF82866">
    <property type="entry name" value="Multidrug efflux transporter AcrB transmembrane domain"/>
    <property type="match status" value="2"/>
</dbReference>
<keyword evidence="10" id="KW-1185">Reference proteome</keyword>
<feature type="transmembrane region" description="Helical" evidence="7">
    <location>
        <begin position="490"/>
        <end position="508"/>
    </location>
</feature>
<dbReference type="Proteomes" id="UP000008281">
    <property type="component" value="Unassembled WGS sequence"/>
</dbReference>
<accession>E3LMK3</accession>
<dbReference type="EMBL" id="DS268411">
    <property type="protein sequence ID" value="EFP03316.1"/>
    <property type="molecule type" value="Genomic_DNA"/>
</dbReference>
<dbReference type="GO" id="GO:0022857">
    <property type="term" value="F:transmembrane transporter activity"/>
    <property type="evidence" value="ECO:0007669"/>
    <property type="project" value="TreeGrafter"/>
</dbReference>
<feature type="transmembrane region" description="Helical" evidence="7">
    <location>
        <begin position="377"/>
        <end position="397"/>
    </location>
</feature>
<keyword evidence="4 7" id="KW-0472">Membrane</keyword>
<evidence type="ECO:0000256" key="7">
    <source>
        <dbReference type="SAM" id="Phobius"/>
    </source>
</evidence>
<dbReference type="STRING" id="31234.E3LMK3"/>
<keyword evidence="2 7" id="KW-0812">Transmembrane</keyword>